<dbReference type="Proteomes" id="UP000183508">
    <property type="component" value="Unassembled WGS sequence"/>
</dbReference>
<organism evidence="2 3">
    <name type="scientific">Alicyclobacillus macrosporangiidus</name>
    <dbReference type="NCBI Taxonomy" id="392015"/>
    <lineage>
        <taxon>Bacteria</taxon>
        <taxon>Bacillati</taxon>
        <taxon>Bacillota</taxon>
        <taxon>Bacilli</taxon>
        <taxon>Bacillales</taxon>
        <taxon>Alicyclobacillaceae</taxon>
        <taxon>Alicyclobacillus</taxon>
    </lineage>
</organism>
<dbReference type="Pfam" id="PF21686">
    <property type="entry name" value="LigD_Prim-Pol"/>
    <property type="match status" value="1"/>
</dbReference>
<dbReference type="AlphaFoldDB" id="A0A1I7KUG5"/>
<dbReference type="OrthoDB" id="9802472at2"/>
<dbReference type="NCBIfam" id="TIGR02778">
    <property type="entry name" value="ligD_pol"/>
    <property type="match status" value="1"/>
</dbReference>
<dbReference type="eggNOG" id="COG3285">
    <property type="taxonomic scope" value="Bacteria"/>
</dbReference>
<dbReference type="Gene3D" id="3.90.920.10">
    <property type="entry name" value="DNA primase, PRIM domain"/>
    <property type="match status" value="1"/>
</dbReference>
<dbReference type="STRING" id="392015.SAMN05421543_11940"/>
<evidence type="ECO:0000259" key="1">
    <source>
        <dbReference type="Pfam" id="PF21686"/>
    </source>
</evidence>
<evidence type="ECO:0000313" key="2">
    <source>
        <dbReference type="EMBL" id="SFV01093.1"/>
    </source>
</evidence>
<dbReference type="CDD" id="cd04861">
    <property type="entry name" value="LigD_Pol_like"/>
    <property type="match status" value="1"/>
</dbReference>
<dbReference type="InterPro" id="IPR014145">
    <property type="entry name" value="LigD_pol_dom"/>
</dbReference>
<dbReference type="RefSeq" id="WP_074954956.1">
    <property type="nucleotide sequence ID" value="NZ_FPBV01000019.1"/>
</dbReference>
<dbReference type="InterPro" id="IPR052171">
    <property type="entry name" value="NHEJ_LigD"/>
</dbReference>
<dbReference type="EMBL" id="FPBV01000019">
    <property type="protein sequence ID" value="SFV01093.1"/>
    <property type="molecule type" value="Genomic_DNA"/>
</dbReference>
<accession>A0A1I7KUG5</accession>
<protein>
    <submittedName>
        <fullName evidence="2">Bifunctional non-homologous end joining protein LigD</fullName>
    </submittedName>
</protein>
<feature type="domain" description="DNA ligase D polymerase" evidence="1">
    <location>
        <begin position="31"/>
        <end position="283"/>
    </location>
</feature>
<dbReference type="PANTHER" id="PTHR42705">
    <property type="entry name" value="BIFUNCTIONAL NON-HOMOLOGOUS END JOINING PROTEIN LIGD"/>
    <property type="match status" value="1"/>
</dbReference>
<reference evidence="3" key="1">
    <citation type="submission" date="2016-10" db="EMBL/GenBank/DDBJ databases">
        <authorList>
            <person name="Varghese N."/>
        </authorList>
    </citation>
    <scope>NUCLEOTIDE SEQUENCE [LARGE SCALE GENOMIC DNA]</scope>
    <source>
        <strain evidence="3">DSM 17980</strain>
    </source>
</reference>
<sequence>MSASTEIEVPAEHPVTITHPDKLLWPEAGITKLGYVRYLAQVAPVMLPHLQDRLLTMIRFPDGIHGHSFYQKDAPAGTPEWVRTEAVWSPDRQERIHYVVVDSVATLLWLANIGCLELHVGFSTVGKPNEPTSVAFDLDPTAPGFERVRTVAMCLHELLGRLDLPHAVKTSGATGLQLFIPLAPGHTYEQTRVFTRAVAEYALKRLPHLVTLERRVKDRGDKVYVDYLQHGATRTLIAPYSPRARREATVSAPLTFLELGRGSRPEDFTLHNMPRRVHERGDLLQCGPGADLRPIVSFLQRRPAPAW</sequence>
<proteinExistence type="predicted"/>
<keyword evidence="3" id="KW-1185">Reference proteome</keyword>
<name>A0A1I7KUG5_9BACL</name>
<dbReference type="PANTHER" id="PTHR42705:SF2">
    <property type="entry name" value="BIFUNCTIONAL NON-HOMOLOGOUS END JOINING PROTEIN LIGD"/>
    <property type="match status" value="1"/>
</dbReference>
<gene>
    <name evidence="2" type="ORF">SAMN05421543_11940</name>
</gene>
<evidence type="ECO:0000313" key="3">
    <source>
        <dbReference type="Proteomes" id="UP000183508"/>
    </source>
</evidence>